<gene>
    <name evidence="2" type="ORF">BE15_01000</name>
</gene>
<dbReference type="SUPFAM" id="SSF55781">
    <property type="entry name" value="GAF domain-like"/>
    <property type="match status" value="1"/>
</dbReference>
<feature type="compositionally biased region" description="Low complexity" evidence="1">
    <location>
        <begin position="218"/>
        <end position="239"/>
    </location>
</feature>
<feature type="non-terminal residue" evidence="2">
    <location>
        <position position="1"/>
    </location>
</feature>
<organism evidence="2 3">
    <name type="scientific">Sorangium cellulosum</name>
    <name type="common">Polyangium cellulosum</name>
    <dbReference type="NCBI Taxonomy" id="56"/>
    <lineage>
        <taxon>Bacteria</taxon>
        <taxon>Pseudomonadati</taxon>
        <taxon>Myxococcota</taxon>
        <taxon>Polyangia</taxon>
        <taxon>Polyangiales</taxon>
        <taxon>Polyangiaceae</taxon>
        <taxon>Sorangium</taxon>
    </lineage>
</organism>
<proteinExistence type="predicted"/>
<protein>
    <recommendedName>
        <fullName evidence="4">GAF domain-containing protein</fullName>
    </recommendedName>
</protein>
<feature type="region of interest" description="Disordered" evidence="1">
    <location>
        <begin position="218"/>
        <end position="260"/>
    </location>
</feature>
<evidence type="ECO:0000313" key="2">
    <source>
        <dbReference type="EMBL" id="KYF72664.1"/>
    </source>
</evidence>
<sequence>PLADRSAPGVPPAPGRAVAPLPHALRSPLAPFTARLRDLLSTVESAALLGAVEARVRGLGEHLRFACLAVPCSEALVALEMEALGRLTVPVVADAAGFRPSGAEFPPSGTPFAYLLGGGGGHAVALSDGDPMIAPLRPLLAFSPAAAIFVPIRVGAATVGGAALFSRDAPLGGRELDMAERLAEVLALTVESFRTERVVFELFARAMPDLLAQAPGPAAASAAEPAREGAGPAAREGAVPPAPGGAPPPAPGGAAPPPTSLRAALERHIHALRLTPEYRRRLELAAVVGRLAERGEAEARLALDLLARIDAYAGGAHGLPGDGEGSAA</sequence>
<reference evidence="2 3" key="1">
    <citation type="submission" date="2014-02" db="EMBL/GenBank/DDBJ databases">
        <title>The small core and large imbalanced accessory genome model reveals a collaborative survival strategy of Sorangium cellulosum strains in nature.</title>
        <authorList>
            <person name="Han K."/>
            <person name="Peng R."/>
            <person name="Blom J."/>
            <person name="Li Y.-Z."/>
        </authorList>
    </citation>
    <scope>NUCLEOTIDE SEQUENCE [LARGE SCALE GENOMIC DNA]</scope>
    <source>
        <strain evidence="2 3">So0008-312</strain>
    </source>
</reference>
<dbReference type="AlphaFoldDB" id="A0A150QXF7"/>
<dbReference type="EMBL" id="JEMA01000249">
    <property type="protein sequence ID" value="KYF72664.1"/>
    <property type="molecule type" value="Genomic_DNA"/>
</dbReference>
<evidence type="ECO:0000313" key="3">
    <source>
        <dbReference type="Proteomes" id="UP000075260"/>
    </source>
</evidence>
<dbReference type="Proteomes" id="UP000075260">
    <property type="component" value="Unassembled WGS sequence"/>
</dbReference>
<evidence type="ECO:0008006" key="4">
    <source>
        <dbReference type="Google" id="ProtNLM"/>
    </source>
</evidence>
<feature type="compositionally biased region" description="Pro residues" evidence="1">
    <location>
        <begin position="240"/>
        <end position="259"/>
    </location>
</feature>
<comment type="caution">
    <text evidence="2">The sequence shown here is derived from an EMBL/GenBank/DDBJ whole genome shotgun (WGS) entry which is preliminary data.</text>
</comment>
<accession>A0A150QXF7</accession>
<evidence type="ECO:0000256" key="1">
    <source>
        <dbReference type="SAM" id="MobiDB-lite"/>
    </source>
</evidence>
<name>A0A150QXF7_SORCE</name>